<sequence>MKTSKELYIVDDSEDHRFIIQNIFSKFLPSYPVRLFRGAKELYELLILQADVNYQGGLPGLIILDMKMPVIKGSDLLRLLRQTPDNDKMSWKTFPIVMMSSQSSPQEIAECYQAGASSFFTKPTDYEELKILFRVLCKFWLDYNRLPSKIS</sequence>
<dbReference type="SUPFAM" id="SSF52172">
    <property type="entry name" value="CheY-like"/>
    <property type="match status" value="1"/>
</dbReference>
<dbReference type="Gene3D" id="3.40.50.2300">
    <property type="match status" value="1"/>
</dbReference>
<name>A0A1H6YNI0_9BACT</name>
<dbReference type="SMART" id="SM00448">
    <property type="entry name" value="REC"/>
    <property type="match status" value="1"/>
</dbReference>
<dbReference type="PROSITE" id="PS50110">
    <property type="entry name" value="RESPONSE_REGULATORY"/>
    <property type="match status" value="1"/>
</dbReference>
<dbReference type="STRING" id="408657.SAMN04487995_4375"/>
<dbReference type="AlphaFoldDB" id="A0A1H6YNI0"/>
<feature type="modified residue" description="4-aspartylphosphate" evidence="1">
    <location>
        <position position="65"/>
    </location>
</feature>
<evidence type="ECO:0000256" key="1">
    <source>
        <dbReference type="PROSITE-ProRule" id="PRU00169"/>
    </source>
</evidence>
<dbReference type="Proteomes" id="UP000199532">
    <property type="component" value="Unassembled WGS sequence"/>
</dbReference>
<reference evidence="3 4" key="1">
    <citation type="submission" date="2016-10" db="EMBL/GenBank/DDBJ databases">
        <authorList>
            <person name="de Groot N.N."/>
        </authorList>
    </citation>
    <scope>NUCLEOTIDE SEQUENCE [LARGE SCALE GENOMIC DNA]</scope>
    <source>
        <strain evidence="3 4">DSM 19938</strain>
    </source>
</reference>
<dbReference type="PANTHER" id="PTHR44520:SF2">
    <property type="entry name" value="RESPONSE REGULATOR RCP1"/>
    <property type="match status" value="1"/>
</dbReference>
<dbReference type="PANTHER" id="PTHR44520">
    <property type="entry name" value="RESPONSE REGULATOR RCP1-RELATED"/>
    <property type="match status" value="1"/>
</dbReference>
<keyword evidence="1" id="KW-0597">Phosphoprotein</keyword>
<dbReference type="GO" id="GO:0000160">
    <property type="term" value="P:phosphorelay signal transduction system"/>
    <property type="evidence" value="ECO:0007669"/>
    <property type="project" value="InterPro"/>
</dbReference>
<dbReference type="Pfam" id="PF00072">
    <property type="entry name" value="Response_reg"/>
    <property type="match status" value="1"/>
</dbReference>
<feature type="domain" description="Response regulatory" evidence="2">
    <location>
        <begin position="6"/>
        <end position="137"/>
    </location>
</feature>
<gene>
    <name evidence="3" type="ORF">SAMN04487995_4375</name>
</gene>
<accession>A0A1H6YNI0</accession>
<evidence type="ECO:0000259" key="2">
    <source>
        <dbReference type="PROSITE" id="PS50110"/>
    </source>
</evidence>
<dbReference type="InterPro" id="IPR001789">
    <property type="entry name" value="Sig_transdc_resp-reg_receiver"/>
</dbReference>
<evidence type="ECO:0000313" key="4">
    <source>
        <dbReference type="Proteomes" id="UP000199532"/>
    </source>
</evidence>
<dbReference type="InterPro" id="IPR052893">
    <property type="entry name" value="TCS_response_regulator"/>
</dbReference>
<dbReference type="RefSeq" id="WP_090338385.1">
    <property type="nucleotide sequence ID" value="NZ_FNXY01000007.1"/>
</dbReference>
<evidence type="ECO:0000313" key="3">
    <source>
        <dbReference type="EMBL" id="SEJ38295.1"/>
    </source>
</evidence>
<organism evidence="3 4">
    <name type="scientific">Dyadobacter koreensis</name>
    <dbReference type="NCBI Taxonomy" id="408657"/>
    <lineage>
        <taxon>Bacteria</taxon>
        <taxon>Pseudomonadati</taxon>
        <taxon>Bacteroidota</taxon>
        <taxon>Cytophagia</taxon>
        <taxon>Cytophagales</taxon>
        <taxon>Spirosomataceae</taxon>
        <taxon>Dyadobacter</taxon>
    </lineage>
</organism>
<protein>
    <submittedName>
        <fullName evidence="3">Response regulator receiver domain-containing protein</fullName>
    </submittedName>
</protein>
<proteinExistence type="predicted"/>
<dbReference type="EMBL" id="FNXY01000007">
    <property type="protein sequence ID" value="SEJ38295.1"/>
    <property type="molecule type" value="Genomic_DNA"/>
</dbReference>
<dbReference type="InterPro" id="IPR011006">
    <property type="entry name" value="CheY-like_superfamily"/>
</dbReference>
<dbReference type="OrthoDB" id="673187at2"/>
<keyword evidence="4" id="KW-1185">Reference proteome</keyword>